<dbReference type="Pfam" id="PF02992">
    <property type="entry name" value="Transposase_21"/>
    <property type="match status" value="1"/>
</dbReference>
<dbReference type="Proteomes" id="UP001289374">
    <property type="component" value="Unassembled WGS sequence"/>
</dbReference>
<proteinExistence type="predicted"/>
<name>A0AAE1WIH0_9LAMI</name>
<comment type="caution">
    <text evidence="1">The sequence shown here is derived from an EMBL/GenBank/DDBJ whole genome shotgun (WGS) entry which is preliminary data.</text>
</comment>
<sequence length="150" mass="16933">MRPGRQRSPIFSRRQLSPKFGHRPFQKRATGVVERGDARSLPLARASLPSPSVLGDVAVVESCLIDVYFESLIEELLQLWHVGVRMDDNATDQAFIMRATLMWTVNNLPAYGITSGWSTVDITGCPVCLDDAWAFHLQHSRKACYFDCHR</sequence>
<evidence type="ECO:0000313" key="1">
    <source>
        <dbReference type="EMBL" id="KAK4394088.1"/>
    </source>
</evidence>
<keyword evidence="2" id="KW-1185">Reference proteome</keyword>
<evidence type="ECO:0000313" key="2">
    <source>
        <dbReference type="Proteomes" id="UP001289374"/>
    </source>
</evidence>
<reference evidence="1" key="2">
    <citation type="journal article" date="2024" name="Plant">
        <title>Genomic evolution and insights into agronomic trait innovations of Sesamum species.</title>
        <authorList>
            <person name="Miao H."/>
            <person name="Wang L."/>
            <person name="Qu L."/>
            <person name="Liu H."/>
            <person name="Sun Y."/>
            <person name="Le M."/>
            <person name="Wang Q."/>
            <person name="Wei S."/>
            <person name="Zheng Y."/>
            <person name="Lin W."/>
            <person name="Duan Y."/>
            <person name="Cao H."/>
            <person name="Xiong S."/>
            <person name="Wang X."/>
            <person name="Wei L."/>
            <person name="Li C."/>
            <person name="Ma Q."/>
            <person name="Ju M."/>
            <person name="Zhao R."/>
            <person name="Li G."/>
            <person name="Mu C."/>
            <person name="Tian Q."/>
            <person name="Mei H."/>
            <person name="Zhang T."/>
            <person name="Gao T."/>
            <person name="Zhang H."/>
        </authorList>
    </citation>
    <scope>NUCLEOTIDE SEQUENCE</scope>
    <source>
        <strain evidence="1">K16</strain>
    </source>
</reference>
<gene>
    <name evidence="1" type="ORF">Sango_1879600</name>
</gene>
<dbReference type="InterPro" id="IPR004242">
    <property type="entry name" value="Transposase_21"/>
</dbReference>
<reference evidence="1" key="1">
    <citation type="submission" date="2020-06" db="EMBL/GenBank/DDBJ databases">
        <authorList>
            <person name="Li T."/>
            <person name="Hu X."/>
            <person name="Zhang T."/>
            <person name="Song X."/>
            <person name="Zhang H."/>
            <person name="Dai N."/>
            <person name="Sheng W."/>
            <person name="Hou X."/>
            <person name="Wei L."/>
        </authorList>
    </citation>
    <scope>NUCLEOTIDE SEQUENCE</scope>
    <source>
        <strain evidence="1">K16</strain>
        <tissue evidence="1">Leaf</tissue>
    </source>
</reference>
<protein>
    <submittedName>
        <fullName evidence="1">Uncharacterized protein</fullName>
    </submittedName>
</protein>
<dbReference type="AlphaFoldDB" id="A0AAE1WIH0"/>
<dbReference type="EMBL" id="JACGWL010000010">
    <property type="protein sequence ID" value="KAK4394088.1"/>
    <property type="molecule type" value="Genomic_DNA"/>
</dbReference>
<dbReference type="PANTHER" id="PTHR10775:SF193">
    <property type="entry name" value="DUF4216 DOMAIN-CONTAINING PROTEIN"/>
    <property type="match status" value="1"/>
</dbReference>
<accession>A0AAE1WIH0</accession>
<organism evidence="1 2">
    <name type="scientific">Sesamum angolense</name>
    <dbReference type="NCBI Taxonomy" id="2727404"/>
    <lineage>
        <taxon>Eukaryota</taxon>
        <taxon>Viridiplantae</taxon>
        <taxon>Streptophyta</taxon>
        <taxon>Embryophyta</taxon>
        <taxon>Tracheophyta</taxon>
        <taxon>Spermatophyta</taxon>
        <taxon>Magnoliopsida</taxon>
        <taxon>eudicotyledons</taxon>
        <taxon>Gunneridae</taxon>
        <taxon>Pentapetalae</taxon>
        <taxon>asterids</taxon>
        <taxon>lamiids</taxon>
        <taxon>Lamiales</taxon>
        <taxon>Pedaliaceae</taxon>
        <taxon>Sesamum</taxon>
    </lineage>
</organism>
<dbReference type="PANTHER" id="PTHR10775">
    <property type="entry name" value="OS08G0208400 PROTEIN"/>
    <property type="match status" value="1"/>
</dbReference>